<dbReference type="RefSeq" id="WP_184698651.1">
    <property type="nucleotide sequence ID" value="NZ_BAABEG010000001.1"/>
</dbReference>
<evidence type="ECO:0000313" key="1">
    <source>
        <dbReference type="EMBL" id="MBB6353543.1"/>
    </source>
</evidence>
<proteinExistence type="predicted"/>
<evidence type="ECO:0000313" key="2">
    <source>
        <dbReference type="Proteomes" id="UP000536262"/>
    </source>
</evidence>
<keyword evidence="2" id="KW-1185">Reference proteome</keyword>
<dbReference type="EMBL" id="JACHOU010000002">
    <property type="protein sequence ID" value="MBB6353543.1"/>
    <property type="molecule type" value="Genomic_DNA"/>
</dbReference>
<dbReference type="AlphaFoldDB" id="A0A7X0F5W8"/>
<gene>
    <name evidence="1" type="ORF">GGR00_001311</name>
</gene>
<dbReference type="Proteomes" id="UP000536262">
    <property type="component" value="Unassembled WGS sequence"/>
</dbReference>
<accession>A0A7X0F5W8</accession>
<comment type="caution">
    <text evidence="1">The sequence shown here is derived from an EMBL/GenBank/DDBJ whole genome shotgun (WGS) entry which is preliminary data.</text>
</comment>
<organism evidence="1 2">
    <name type="scientific">Aminobacter aganoensis</name>
    <dbReference type="NCBI Taxonomy" id="83264"/>
    <lineage>
        <taxon>Bacteria</taxon>
        <taxon>Pseudomonadati</taxon>
        <taxon>Pseudomonadota</taxon>
        <taxon>Alphaproteobacteria</taxon>
        <taxon>Hyphomicrobiales</taxon>
        <taxon>Phyllobacteriaceae</taxon>
        <taxon>Aminobacter</taxon>
    </lineage>
</organism>
<reference evidence="1 2" key="1">
    <citation type="submission" date="2020-08" db="EMBL/GenBank/DDBJ databases">
        <title>Genomic Encyclopedia of Type Strains, Phase IV (KMG-IV): sequencing the most valuable type-strain genomes for metagenomic binning, comparative biology and taxonomic classification.</title>
        <authorList>
            <person name="Goeker M."/>
        </authorList>
    </citation>
    <scope>NUCLEOTIDE SEQUENCE [LARGE SCALE GENOMIC DNA]</scope>
    <source>
        <strain evidence="1 2">DSM 7051</strain>
    </source>
</reference>
<name>A0A7X0F5W8_9HYPH</name>
<sequence>MADIANRLREGVRWSGAHPIAGDIDDADTVMTEAADALDAKDKRIAELEAALLMHPMAERIADLPDFMVALSDWGCVDPGEQADTITKFLNSTVGLREYLEDQTQAGGRDGN</sequence>
<protein>
    <submittedName>
        <fullName evidence="1">Uncharacterized protein</fullName>
    </submittedName>
</protein>